<feature type="domain" description="RNA polymerase sigma-70 region 2" evidence="5">
    <location>
        <begin position="25"/>
        <end position="92"/>
    </location>
</feature>
<protein>
    <submittedName>
        <fullName evidence="7">RNA polymerase sigma-70 factor (ECF subfamily)</fullName>
    </submittedName>
</protein>
<dbReference type="InterPro" id="IPR014284">
    <property type="entry name" value="RNA_pol_sigma-70_dom"/>
</dbReference>
<dbReference type="SUPFAM" id="SSF88659">
    <property type="entry name" value="Sigma3 and sigma4 domains of RNA polymerase sigma factors"/>
    <property type="match status" value="1"/>
</dbReference>
<dbReference type="RefSeq" id="WP_184011259.1">
    <property type="nucleotide sequence ID" value="NZ_JACIJS010000005.1"/>
</dbReference>
<dbReference type="Pfam" id="PF08281">
    <property type="entry name" value="Sigma70_r4_2"/>
    <property type="match status" value="1"/>
</dbReference>
<evidence type="ECO:0000259" key="6">
    <source>
        <dbReference type="Pfam" id="PF08281"/>
    </source>
</evidence>
<comment type="caution">
    <text evidence="7">The sequence shown here is derived from an EMBL/GenBank/DDBJ whole genome shotgun (WGS) entry which is preliminary data.</text>
</comment>
<dbReference type="InterPro" id="IPR013325">
    <property type="entry name" value="RNA_pol_sigma_r2"/>
</dbReference>
<dbReference type="NCBIfam" id="NF009167">
    <property type="entry name" value="PRK12514.1"/>
    <property type="match status" value="1"/>
</dbReference>
<dbReference type="NCBIfam" id="TIGR02937">
    <property type="entry name" value="sigma70-ECF"/>
    <property type="match status" value="1"/>
</dbReference>
<evidence type="ECO:0000313" key="7">
    <source>
        <dbReference type="EMBL" id="MBB5516048.1"/>
    </source>
</evidence>
<proteinExistence type="inferred from homology"/>
<dbReference type="GO" id="GO:0003677">
    <property type="term" value="F:DNA binding"/>
    <property type="evidence" value="ECO:0007669"/>
    <property type="project" value="InterPro"/>
</dbReference>
<gene>
    <name evidence="7" type="ORF">FHS89_002068</name>
</gene>
<evidence type="ECO:0000256" key="3">
    <source>
        <dbReference type="ARBA" id="ARBA00023082"/>
    </source>
</evidence>
<dbReference type="Gene3D" id="1.10.1740.10">
    <property type="match status" value="1"/>
</dbReference>
<reference evidence="7 8" key="1">
    <citation type="submission" date="2020-08" db="EMBL/GenBank/DDBJ databases">
        <title>Genomic Encyclopedia of Type Strains, Phase IV (KMG-IV): sequencing the most valuable type-strain genomes for metagenomic binning, comparative biology and taxonomic classification.</title>
        <authorList>
            <person name="Goeker M."/>
        </authorList>
    </citation>
    <scope>NUCLEOTIDE SEQUENCE [LARGE SCALE GENOMIC DNA]</scope>
    <source>
        <strain evidence="7 8">DSM 103377</strain>
    </source>
</reference>
<dbReference type="Gene3D" id="1.10.10.10">
    <property type="entry name" value="Winged helix-like DNA-binding domain superfamily/Winged helix DNA-binding domain"/>
    <property type="match status" value="1"/>
</dbReference>
<sequence length="180" mass="20402">MTTPDDISDLIARCALRDRSAFEDLYTATSAKLFAVILRILKDRGEAEDSMQEVYVKIWHRADSFAASQYSPISWLVAIARNHAIDRLRQRKPAADDIDTQYDLADSTPGPERQSIARSEQQRVLACLDELDAEKSAAVRGAYLNGDSYQELATRHDVPLNTMRTWLRRALLSLKECMAR</sequence>
<feature type="domain" description="RNA polymerase sigma factor 70 region 4 type 2" evidence="6">
    <location>
        <begin position="122"/>
        <end position="173"/>
    </location>
</feature>
<dbReference type="GO" id="GO:0016987">
    <property type="term" value="F:sigma factor activity"/>
    <property type="evidence" value="ECO:0007669"/>
    <property type="project" value="UniProtKB-KW"/>
</dbReference>
<dbReference type="AlphaFoldDB" id="A0A840WLT2"/>
<name>A0A840WLT2_9RHOB</name>
<organism evidence="7 8">
    <name type="scientific">Rubricella aquisinus</name>
    <dbReference type="NCBI Taxonomy" id="2028108"/>
    <lineage>
        <taxon>Bacteria</taxon>
        <taxon>Pseudomonadati</taxon>
        <taxon>Pseudomonadota</taxon>
        <taxon>Alphaproteobacteria</taxon>
        <taxon>Rhodobacterales</taxon>
        <taxon>Paracoccaceae</taxon>
        <taxon>Rubricella</taxon>
    </lineage>
</organism>
<dbReference type="EMBL" id="JACIJS010000005">
    <property type="protein sequence ID" value="MBB5516048.1"/>
    <property type="molecule type" value="Genomic_DNA"/>
</dbReference>
<dbReference type="InterPro" id="IPR007627">
    <property type="entry name" value="RNA_pol_sigma70_r2"/>
</dbReference>
<comment type="similarity">
    <text evidence="1">Belongs to the sigma-70 factor family. ECF subfamily.</text>
</comment>
<accession>A0A840WLT2</accession>
<dbReference type="SUPFAM" id="SSF88946">
    <property type="entry name" value="Sigma2 domain of RNA polymerase sigma factors"/>
    <property type="match status" value="1"/>
</dbReference>
<dbReference type="Proteomes" id="UP000553766">
    <property type="component" value="Unassembled WGS sequence"/>
</dbReference>
<dbReference type="InterPro" id="IPR013324">
    <property type="entry name" value="RNA_pol_sigma_r3/r4-like"/>
</dbReference>
<dbReference type="InterPro" id="IPR039425">
    <property type="entry name" value="RNA_pol_sigma-70-like"/>
</dbReference>
<dbReference type="InterPro" id="IPR013249">
    <property type="entry name" value="RNA_pol_sigma70_r4_t2"/>
</dbReference>
<evidence type="ECO:0000259" key="5">
    <source>
        <dbReference type="Pfam" id="PF04542"/>
    </source>
</evidence>
<dbReference type="InterPro" id="IPR036388">
    <property type="entry name" value="WH-like_DNA-bd_sf"/>
</dbReference>
<evidence type="ECO:0000256" key="4">
    <source>
        <dbReference type="ARBA" id="ARBA00023163"/>
    </source>
</evidence>
<evidence type="ECO:0000256" key="1">
    <source>
        <dbReference type="ARBA" id="ARBA00010641"/>
    </source>
</evidence>
<dbReference type="GO" id="GO:0006352">
    <property type="term" value="P:DNA-templated transcription initiation"/>
    <property type="evidence" value="ECO:0007669"/>
    <property type="project" value="InterPro"/>
</dbReference>
<dbReference type="Pfam" id="PF04542">
    <property type="entry name" value="Sigma70_r2"/>
    <property type="match status" value="1"/>
</dbReference>
<keyword evidence="4" id="KW-0804">Transcription</keyword>
<keyword evidence="8" id="KW-1185">Reference proteome</keyword>
<evidence type="ECO:0000313" key="8">
    <source>
        <dbReference type="Proteomes" id="UP000553766"/>
    </source>
</evidence>
<keyword evidence="3" id="KW-0731">Sigma factor</keyword>
<dbReference type="PANTHER" id="PTHR43133">
    <property type="entry name" value="RNA POLYMERASE ECF-TYPE SIGMA FACTO"/>
    <property type="match status" value="1"/>
</dbReference>
<keyword evidence="2" id="KW-0805">Transcription regulation</keyword>
<dbReference type="PANTHER" id="PTHR43133:SF62">
    <property type="entry name" value="RNA POLYMERASE SIGMA FACTOR SIGZ"/>
    <property type="match status" value="1"/>
</dbReference>
<evidence type="ECO:0000256" key="2">
    <source>
        <dbReference type="ARBA" id="ARBA00023015"/>
    </source>
</evidence>